<name>A0A2K4ZE15_9FIRM</name>
<feature type="domain" description="DUF3502" evidence="3">
    <location>
        <begin position="458"/>
        <end position="524"/>
    </location>
</feature>
<dbReference type="Gene3D" id="3.40.190.10">
    <property type="entry name" value="Periplasmic binding protein-like II"/>
    <property type="match status" value="1"/>
</dbReference>
<dbReference type="InterPro" id="IPR006059">
    <property type="entry name" value="SBP"/>
</dbReference>
<dbReference type="RefSeq" id="WP_103238783.1">
    <property type="nucleotide sequence ID" value="NZ_JANJZD010000006.1"/>
</dbReference>
<dbReference type="OrthoDB" id="2495455at2"/>
<evidence type="ECO:0000313" key="4">
    <source>
        <dbReference type="EMBL" id="SOY28694.1"/>
    </source>
</evidence>
<evidence type="ECO:0000256" key="2">
    <source>
        <dbReference type="SAM" id="SignalP"/>
    </source>
</evidence>
<dbReference type="PANTHER" id="PTHR43649:SF17">
    <property type="entry name" value="ABC TRANSPORTER SOLUTE BINDING PROTEIN-SUGAR TRANSPORT"/>
    <property type="match status" value="1"/>
</dbReference>
<dbReference type="PANTHER" id="PTHR43649">
    <property type="entry name" value="ARABINOSE-BINDING PROTEIN-RELATED"/>
    <property type="match status" value="1"/>
</dbReference>
<dbReference type="InterPro" id="IPR022627">
    <property type="entry name" value="DUF3502"/>
</dbReference>
<feature type="compositionally biased region" description="Low complexity" evidence="1">
    <location>
        <begin position="41"/>
        <end position="52"/>
    </location>
</feature>
<evidence type="ECO:0000313" key="5">
    <source>
        <dbReference type="Proteomes" id="UP000236311"/>
    </source>
</evidence>
<dbReference type="SUPFAM" id="SSF53850">
    <property type="entry name" value="Periplasmic binding protein-like II"/>
    <property type="match status" value="1"/>
</dbReference>
<accession>A0A2K4ZE15</accession>
<sequence>MKKKLLSTILAGTLLLSVLTGCGSDGNQGSTSSDTGNASGSTEEQSTQQESTNASESNDETGDNEGEASLRPETLDKITVVLFGEESPRMQELMENEFQQMFIDEINTEVELMYLPWTENGAGGKVDLMIASGQEFDACIVDPRWAASSYSKGYLQDLSEVIDTYLPDWHENVDPTAFDAYRFDGGVYAIPIGNKPTGGVYSTVCVRQDIMDAIDMDNISTLDDLTAYAQKAKEQYGLYATYELATAEYIIRGTSDRNLIPLCTGIWIDQDTKELVNFIESPEFEAAVKLYNDWYAQDLIPKDILTNTVTLPFQANMTSFMRGTCGTTLIENEPGLQSVVPEAKTAEYYIAPEKPIYKKSYENTAFQVPVTSTKADRVALFVNLLQKNTEMANLFAYGVEGTDYELIDGKVSKINTEELFYEWMIYNVKISTPTTAYTDEFMEVYKNWDDKALPALSFGFSIDYSNVQTEKAQIDSAWEELATPMLAGLKDYDSNIEELKAELKKAGWDTYIAEIQRQFDEFLANK</sequence>
<gene>
    <name evidence="4" type="ORF">AMURIS_01405</name>
</gene>
<dbReference type="Pfam" id="PF12010">
    <property type="entry name" value="DUF3502"/>
    <property type="match status" value="1"/>
</dbReference>
<reference evidence="4 5" key="1">
    <citation type="submission" date="2018-01" db="EMBL/GenBank/DDBJ databases">
        <authorList>
            <person name="Gaut B.S."/>
            <person name="Morton B.R."/>
            <person name="Clegg M.T."/>
            <person name="Duvall M.R."/>
        </authorList>
    </citation>
    <scope>NUCLEOTIDE SEQUENCE [LARGE SCALE GENOMIC DNA]</scope>
    <source>
        <strain evidence="4">GP69</strain>
    </source>
</reference>
<dbReference type="InterPro" id="IPR050490">
    <property type="entry name" value="Bact_solute-bd_prot1"/>
</dbReference>
<protein>
    <submittedName>
        <fullName evidence="4">Bacterial extracellular solute-binding protein</fullName>
    </submittedName>
</protein>
<evidence type="ECO:0000256" key="1">
    <source>
        <dbReference type="SAM" id="MobiDB-lite"/>
    </source>
</evidence>
<dbReference type="PROSITE" id="PS51257">
    <property type="entry name" value="PROKAR_LIPOPROTEIN"/>
    <property type="match status" value="1"/>
</dbReference>
<organism evidence="4 5">
    <name type="scientific">Acetatifactor muris</name>
    <dbReference type="NCBI Taxonomy" id="879566"/>
    <lineage>
        <taxon>Bacteria</taxon>
        <taxon>Bacillati</taxon>
        <taxon>Bacillota</taxon>
        <taxon>Clostridia</taxon>
        <taxon>Lachnospirales</taxon>
        <taxon>Lachnospiraceae</taxon>
        <taxon>Acetatifactor</taxon>
    </lineage>
</organism>
<keyword evidence="2" id="KW-0732">Signal</keyword>
<feature type="region of interest" description="Disordered" evidence="1">
    <location>
        <begin position="26"/>
        <end position="71"/>
    </location>
</feature>
<keyword evidence="5" id="KW-1185">Reference proteome</keyword>
<proteinExistence type="predicted"/>
<dbReference type="Proteomes" id="UP000236311">
    <property type="component" value="Unassembled WGS sequence"/>
</dbReference>
<dbReference type="Pfam" id="PF01547">
    <property type="entry name" value="SBP_bac_1"/>
    <property type="match status" value="1"/>
</dbReference>
<dbReference type="EMBL" id="OFSM01000006">
    <property type="protein sequence ID" value="SOY28694.1"/>
    <property type="molecule type" value="Genomic_DNA"/>
</dbReference>
<feature type="compositionally biased region" description="Polar residues" evidence="1">
    <location>
        <begin position="26"/>
        <end position="40"/>
    </location>
</feature>
<feature type="compositionally biased region" description="Acidic residues" evidence="1">
    <location>
        <begin position="57"/>
        <end position="66"/>
    </location>
</feature>
<feature type="signal peptide" evidence="2">
    <location>
        <begin position="1"/>
        <end position="23"/>
    </location>
</feature>
<evidence type="ECO:0000259" key="3">
    <source>
        <dbReference type="Pfam" id="PF12010"/>
    </source>
</evidence>
<feature type="chain" id="PRO_5039208527" evidence="2">
    <location>
        <begin position="24"/>
        <end position="526"/>
    </location>
</feature>
<dbReference type="AlphaFoldDB" id="A0A2K4ZE15"/>